<organism evidence="9">
    <name type="scientific">Hemiselmis andersenii</name>
    <name type="common">Cryptophyte alga</name>
    <dbReference type="NCBI Taxonomy" id="464988"/>
    <lineage>
        <taxon>Eukaryota</taxon>
        <taxon>Cryptophyceae</taxon>
        <taxon>Cryptomonadales</taxon>
        <taxon>Hemiselmidaceae</taxon>
        <taxon>Hemiselmis</taxon>
    </lineage>
</organism>
<keyword evidence="4 7" id="KW-0747">Spliceosome</keyword>
<evidence type="ECO:0000256" key="3">
    <source>
        <dbReference type="ARBA" id="ARBA00022664"/>
    </source>
</evidence>
<comment type="function">
    <text evidence="7">Involved in pre-mRNA splicing.</text>
</comment>
<accession>A0A6U4PM38</accession>
<comment type="subcellular location">
    <subcellularLocation>
        <location evidence="1 7">Nucleus</location>
    </subcellularLocation>
</comment>
<gene>
    <name evidence="9" type="ORF">HAND1043_LOCUS8188</name>
</gene>
<feature type="region of interest" description="Disordered" evidence="8">
    <location>
        <begin position="184"/>
        <end position="204"/>
    </location>
</feature>
<comment type="subunit">
    <text evidence="7">May be part of a spliceosome complex.</text>
</comment>
<feature type="region of interest" description="Disordered" evidence="8">
    <location>
        <begin position="1"/>
        <end position="108"/>
    </location>
</feature>
<dbReference type="GO" id="GO:0000398">
    <property type="term" value="P:mRNA splicing, via spliceosome"/>
    <property type="evidence" value="ECO:0007669"/>
    <property type="project" value="UniProtKB-UniRule"/>
</dbReference>
<protein>
    <recommendedName>
        <fullName evidence="7">Pre-mRNA-splicing factor SYF2</fullName>
    </recommendedName>
</protein>
<keyword evidence="5 7" id="KW-0508">mRNA splicing</keyword>
<proteinExistence type="inferred from homology"/>
<dbReference type="GO" id="GO:0071013">
    <property type="term" value="C:catalytic step 2 spliceosome"/>
    <property type="evidence" value="ECO:0007669"/>
    <property type="project" value="TreeGrafter"/>
</dbReference>
<reference evidence="9" key="1">
    <citation type="submission" date="2021-01" db="EMBL/GenBank/DDBJ databases">
        <authorList>
            <person name="Corre E."/>
            <person name="Pelletier E."/>
            <person name="Niang G."/>
            <person name="Scheremetjew M."/>
            <person name="Finn R."/>
            <person name="Kale V."/>
            <person name="Holt S."/>
            <person name="Cochrane G."/>
            <person name="Meng A."/>
            <person name="Brown T."/>
            <person name="Cohen L."/>
        </authorList>
    </citation>
    <scope>NUCLEOTIDE SEQUENCE</scope>
    <source>
        <strain evidence="9">CCMP441</strain>
    </source>
</reference>
<evidence type="ECO:0000256" key="2">
    <source>
        <dbReference type="ARBA" id="ARBA00010028"/>
    </source>
</evidence>
<dbReference type="AlphaFoldDB" id="A0A6U4PM38"/>
<keyword evidence="6 7" id="KW-0539">Nucleus</keyword>
<keyword evidence="3 7" id="KW-0507">mRNA processing</keyword>
<sequence length="235" mass="27132">MSEAESSSAVPHGLSAKQQKLFELRMRMNEGRKMNHQEVAAEKRRSADPAGEAKRQRELSEQKREKRKAEAAEMEEEEEEDNDDRNSWITLEQADGIEKKKAKKEKNKAACGWDIFNQDSLHKAHKKRLATMKVDLEGYKAQKAEQGDDVYRDANSLAFGQAGYQPPQEKVEAMVTELLDKQEKRNKFSRRRGENEDDGVDYINDRNKHFNKKIERAFGEYTKVIKSNLERGTAL</sequence>
<feature type="compositionally biased region" description="Basic and acidic residues" evidence="8">
    <location>
        <begin position="184"/>
        <end position="194"/>
    </location>
</feature>
<evidence type="ECO:0000313" key="9">
    <source>
        <dbReference type="EMBL" id="CAD8741696.1"/>
    </source>
</evidence>
<evidence type="ECO:0000256" key="5">
    <source>
        <dbReference type="ARBA" id="ARBA00023187"/>
    </source>
</evidence>
<dbReference type="EMBL" id="HBFK01013617">
    <property type="protein sequence ID" value="CAD8741696.1"/>
    <property type="molecule type" value="Transcribed_RNA"/>
</dbReference>
<name>A0A6U4PM38_HEMAN</name>
<dbReference type="GO" id="GO:0000974">
    <property type="term" value="C:Prp19 complex"/>
    <property type="evidence" value="ECO:0007669"/>
    <property type="project" value="TreeGrafter"/>
</dbReference>
<evidence type="ECO:0000256" key="6">
    <source>
        <dbReference type="ARBA" id="ARBA00023242"/>
    </source>
</evidence>
<evidence type="ECO:0000256" key="8">
    <source>
        <dbReference type="SAM" id="MobiDB-lite"/>
    </source>
</evidence>
<dbReference type="Pfam" id="PF08231">
    <property type="entry name" value="SYF2"/>
    <property type="match status" value="1"/>
</dbReference>
<evidence type="ECO:0000256" key="4">
    <source>
        <dbReference type="ARBA" id="ARBA00022728"/>
    </source>
</evidence>
<evidence type="ECO:0000256" key="1">
    <source>
        <dbReference type="ARBA" id="ARBA00004123"/>
    </source>
</evidence>
<feature type="compositionally biased region" description="Basic and acidic residues" evidence="8">
    <location>
        <begin position="20"/>
        <end position="71"/>
    </location>
</feature>
<dbReference type="PANTHER" id="PTHR13264">
    <property type="entry name" value="GCIP-INTERACTING PROTEIN P29"/>
    <property type="match status" value="1"/>
</dbReference>
<dbReference type="GO" id="GO:0071014">
    <property type="term" value="C:post-mRNA release spliceosomal complex"/>
    <property type="evidence" value="ECO:0007669"/>
    <property type="project" value="TreeGrafter"/>
</dbReference>
<feature type="compositionally biased region" description="Acidic residues" evidence="8">
    <location>
        <begin position="72"/>
        <end position="83"/>
    </location>
</feature>
<dbReference type="PANTHER" id="PTHR13264:SF5">
    <property type="entry name" value="PRE-MRNA-SPLICING FACTOR SYF2"/>
    <property type="match status" value="1"/>
</dbReference>
<evidence type="ECO:0000256" key="7">
    <source>
        <dbReference type="RuleBase" id="RU367148"/>
    </source>
</evidence>
<comment type="similarity">
    <text evidence="2 7">Belongs to the SYF2 family.</text>
</comment>
<dbReference type="InterPro" id="IPR013260">
    <property type="entry name" value="mRNA_splic_SYF2"/>
</dbReference>